<dbReference type="GO" id="GO:0006741">
    <property type="term" value="P:NADP+ biosynthetic process"/>
    <property type="evidence" value="ECO:0007669"/>
    <property type="project" value="UniProtKB-UniRule"/>
</dbReference>
<dbReference type="SUPFAM" id="SSF111331">
    <property type="entry name" value="NAD kinase/diacylglycerol kinase-like"/>
    <property type="match status" value="1"/>
</dbReference>
<dbReference type="InterPro" id="IPR002504">
    <property type="entry name" value="NADK"/>
</dbReference>
<dbReference type="Gene3D" id="3.40.50.10330">
    <property type="entry name" value="Probable inorganic polyphosphate/atp-NAD kinase, domain 1"/>
    <property type="match status" value="1"/>
</dbReference>
<reference evidence="10 11" key="1">
    <citation type="journal article" date="2014" name="Int. J. Syst. Evol. Microbiol.">
        <title>Description of Galbitalea soli gen. nov., sp. nov., and Frondihabitans sucicola sp. nov.</title>
        <authorList>
            <person name="Kim S.J."/>
            <person name="Lim J.M."/>
            <person name="Ahn J.H."/>
            <person name="Weon H.Y."/>
            <person name="Hamada M."/>
            <person name="Suzuki K."/>
            <person name="Ahn T.Y."/>
            <person name="Kwon S.W."/>
        </authorList>
    </citation>
    <scope>NUCLEOTIDE SEQUENCE [LARGE SCALE GENOMIC DNA]</scope>
    <source>
        <strain evidence="10 11">NBRC 108727</strain>
    </source>
</reference>
<dbReference type="RefSeq" id="WP_163471602.1">
    <property type="nucleotide sequence ID" value="NZ_JAAGWZ010000001.1"/>
</dbReference>
<comment type="cofactor">
    <cofactor evidence="9">
        <name>a divalent metal cation</name>
        <dbReference type="ChEBI" id="CHEBI:60240"/>
    </cofactor>
</comment>
<evidence type="ECO:0000256" key="4">
    <source>
        <dbReference type="ARBA" id="ARBA00022777"/>
    </source>
</evidence>
<evidence type="ECO:0000256" key="8">
    <source>
        <dbReference type="ARBA" id="ARBA00047925"/>
    </source>
</evidence>
<feature type="binding site" evidence="9">
    <location>
        <position position="166"/>
    </location>
    <ligand>
        <name>NAD(+)</name>
        <dbReference type="ChEBI" id="CHEBI:57540"/>
    </ligand>
</feature>
<keyword evidence="3 9" id="KW-0547">Nucleotide-binding</keyword>
<feature type="binding site" evidence="9">
    <location>
        <begin position="196"/>
        <end position="201"/>
    </location>
    <ligand>
        <name>NAD(+)</name>
        <dbReference type="ChEBI" id="CHEBI:57540"/>
    </ligand>
</feature>
<comment type="caution">
    <text evidence="10">The sequence shown here is derived from an EMBL/GenBank/DDBJ whole genome shotgun (WGS) entry which is preliminary data.</text>
</comment>
<evidence type="ECO:0000313" key="10">
    <source>
        <dbReference type="EMBL" id="NEM89914.1"/>
    </source>
</evidence>
<keyword evidence="5 9" id="KW-0067">ATP-binding</keyword>
<evidence type="ECO:0000256" key="5">
    <source>
        <dbReference type="ARBA" id="ARBA00022840"/>
    </source>
</evidence>
<dbReference type="GO" id="GO:0005524">
    <property type="term" value="F:ATP binding"/>
    <property type="evidence" value="ECO:0007669"/>
    <property type="project" value="UniProtKB-KW"/>
</dbReference>
<dbReference type="InterPro" id="IPR016064">
    <property type="entry name" value="NAD/diacylglycerol_kinase_sf"/>
</dbReference>
<dbReference type="GO" id="GO:0005737">
    <property type="term" value="C:cytoplasm"/>
    <property type="evidence" value="ECO:0007669"/>
    <property type="project" value="UniProtKB-SubCell"/>
</dbReference>
<dbReference type="EC" id="2.7.1.23" evidence="9"/>
<dbReference type="InterPro" id="IPR017437">
    <property type="entry name" value="ATP-NAD_kinase_PpnK-typ_C"/>
</dbReference>
<keyword evidence="7 9" id="KW-0520">NAD</keyword>
<evidence type="ECO:0000256" key="9">
    <source>
        <dbReference type="HAMAP-Rule" id="MF_00361"/>
    </source>
</evidence>
<evidence type="ECO:0000313" key="11">
    <source>
        <dbReference type="Proteomes" id="UP000479756"/>
    </source>
</evidence>
<comment type="function">
    <text evidence="9">Involved in the regulation of the intracellular balance of NAD and NADP, and is a key enzyme in the biosynthesis of NADP. Catalyzes specifically the phosphorylation on 2'-hydroxyl of the adenosine moiety of NAD to yield NADP.</text>
</comment>
<sequence length="308" mass="33171">MTDLPTAERHILIVAHTGRTDSLEAAVSVCRQLQEAGLTPVLSGDELADMRAFAPELGPIAMLGDAVAIHELEIVIVLGGDGTILRAAELTRGCGAPLLGVNLGHVGFLAESERDDLTDTVARVLAQDYEVEERMTLNVRVKVDSEVVYETWAINEATVEKASRERMLEVVIEVDGRPLSSFGCDGVVMSTPTGSTAYSFSAGGPVVWPSVDAMLLVPLSAHALFARPLVVGPDSALAVEVLDRTQGTGVLWCDGRRTHDLPRGARVVVRKSHTPVRLARLAEGPFTDRLVRKFELPVTGWRGEIIRP</sequence>
<feature type="active site" description="Proton acceptor" evidence="9">
    <location>
        <position position="81"/>
    </location>
</feature>
<dbReference type="Proteomes" id="UP000479756">
    <property type="component" value="Unassembled WGS sequence"/>
</dbReference>
<name>A0A7C9PKW7_9MICO</name>
<feature type="binding site" evidence="9">
    <location>
        <begin position="81"/>
        <end position="82"/>
    </location>
    <ligand>
        <name>NAD(+)</name>
        <dbReference type="ChEBI" id="CHEBI:57540"/>
    </ligand>
</feature>
<dbReference type="Pfam" id="PF01513">
    <property type="entry name" value="NAD_kinase"/>
    <property type="match status" value="1"/>
</dbReference>
<dbReference type="GO" id="GO:0003951">
    <property type="term" value="F:NAD+ kinase activity"/>
    <property type="evidence" value="ECO:0007669"/>
    <property type="project" value="UniProtKB-UniRule"/>
</dbReference>
<keyword evidence="6 9" id="KW-0521">NADP</keyword>
<feature type="binding site" evidence="9">
    <location>
        <position position="86"/>
    </location>
    <ligand>
        <name>NAD(+)</name>
        <dbReference type="ChEBI" id="CHEBI:57540"/>
    </ligand>
</feature>
<comment type="caution">
    <text evidence="9">Lacks conserved residue(s) required for the propagation of feature annotation.</text>
</comment>
<keyword evidence="2 9" id="KW-0808">Transferase</keyword>
<organism evidence="10 11">
    <name type="scientific">Galbitalea soli</name>
    <dbReference type="NCBI Taxonomy" id="1268042"/>
    <lineage>
        <taxon>Bacteria</taxon>
        <taxon>Bacillati</taxon>
        <taxon>Actinomycetota</taxon>
        <taxon>Actinomycetes</taxon>
        <taxon>Micrococcales</taxon>
        <taxon>Microbacteriaceae</taxon>
        <taxon>Galbitalea</taxon>
    </lineage>
</organism>
<keyword evidence="11" id="KW-1185">Reference proteome</keyword>
<dbReference type="InterPro" id="IPR017438">
    <property type="entry name" value="ATP-NAD_kinase_N"/>
</dbReference>
<evidence type="ECO:0000256" key="6">
    <source>
        <dbReference type="ARBA" id="ARBA00022857"/>
    </source>
</evidence>
<comment type="similarity">
    <text evidence="9">Belongs to the NAD kinase family.</text>
</comment>
<evidence type="ECO:0000256" key="7">
    <source>
        <dbReference type="ARBA" id="ARBA00023027"/>
    </source>
</evidence>
<protein>
    <recommendedName>
        <fullName evidence="9">NAD kinase</fullName>
        <ecNumber evidence="9">2.7.1.23</ecNumber>
    </recommendedName>
    <alternativeName>
        <fullName evidence="9">ATP-dependent NAD kinase</fullName>
    </alternativeName>
</protein>
<proteinExistence type="inferred from homology"/>
<keyword evidence="1 9" id="KW-0963">Cytoplasm</keyword>
<dbReference type="PANTHER" id="PTHR20275">
    <property type="entry name" value="NAD KINASE"/>
    <property type="match status" value="1"/>
</dbReference>
<feature type="binding site" evidence="9">
    <location>
        <position position="185"/>
    </location>
    <ligand>
        <name>NAD(+)</name>
        <dbReference type="ChEBI" id="CHEBI:57540"/>
    </ligand>
</feature>
<dbReference type="GO" id="GO:0046872">
    <property type="term" value="F:metal ion binding"/>
    <property type="evidence" value="ECO:0007669"/>
    <property type="project" value="UniProtKB-UniRule"/>
</dbReference>
<dbReference type="Pfam" id="PF20143">
    <property type="entry name" value="NAD_kinase_C"/>
    <property type="match status" value="1"/>
</dbReference>
<dbReference type="GO" id="GO:0051287">
    <property type="term" value="F:NAD binding"/>
    <property type="evidence" value="ECO:0007669"/>
    <property type="project" value="UniProtKB-ARBA"/>
</dbReference>
<accession>A0A7C9PKW7</accession>
<dbReference type="HAMAP" id="MF_00361">
    <property type="entry name" value="NAD_kinase"/>
    <property type="match status" value="1"/>
</dbReference>
<comment type="catalytic activity">
    <reaction evidence="8 9">
        <text>NAD(+) + ATP = ADP + NADP(+) + H(+)</text>
        <dbReference type="Rhea" id="RHEA:18629"/>
        <dbReference type="ChEBI" id="CHEBI:15378"/>
        <dbReference type="ChEBI" id="CHEBI:30616"/>
        <dbReference type="ChEBI" id="CHEBI:57540"/>
        <dbReference type="ChEBI" id="CHEBI:58349"/>
        <dbReference type="ChEBI" id="CHEBI:456216"/>
        <dbReference type="EC" id="2.7.1.23"/>
    </reaction>
</comment>
<keyword evidence="4 9" id="KW-0418">Kinase</keyword>
<dbReference type="GO" id="GO:0019674">
    <property type="term" value="P:NAD+ metabolic process"/>
    <property type="evidence" value="ECO:0007669"/>
    <property type="project" value="InterPro"/>
</dbReference>
<dbReference type="NCBIfam" id="NF002892">
    <property type="entry name" value="PRK03372.1"/>
    <property type="match status" value="1"/>
</dbReference>
<evidence type="ECO:0000256" key="1">
    <source>
        <dbReference type="ARBA" id="ARBA00022490"/>
    </source>
</evidence>
<dbReference type="Gene3D" id="2.60.200.30">
    <property type="entry name" value="Probable inorganic polyphosphate/atp-NAD kinase, domain 2"/>
    <property type="match status" value="1"/>
</dbReference>
<dbReference type="AlphaFoldDB" id="A0A7C9PKW7"/>
<dbReference type="PANTHER" id="PTHR20275:SF0">
    <property type="entry name" value="NAD KINASE"/>
    <property type="match status" value="1"/>
</dbReference>
<dbReference type="FunFam" id="2.60.200.30:FF:000007">
    <property type="entry name" value="NAD kinase"/>
    <property type="match status" value="1"/>
</dbReference>
<dbReference type="EMBL" id="JAAGWZ010000001">
    <property type="protein sequence ID" value="NEM89914.1"/>
    <property type="molecule type" value="Genomic_DNA"/>
</dbReference>
<evidence type="ECO:0000256" key="3">
    <source>
        <dbReference type="ARBA" id="ARBA00022741"/>
    </source>
</evidence>
<evidence type="ECO:0000256" key="2">
    <source>
        <dbReference type="ARBA" id="ARBA00022679"/>
    </source>
</evidence>
<gene>
    <name evidence="9" type="primary">nadK</name>
    <name evidence="10" type="ORF">G3T37_00925</name>
</gene>
<comment type="subcellular location">
    <subcellularLocation>
        <location evidence="9">Cytoplasm</location>
    </subcellularLocation>
</comment>
<feature type="binding site" evidence="9">
    <location>
        <begin position="155"/>
        <end position="156"/>
    </location>
    <ligand>
        <name>NAD(+)</name>
        <dbReference type="ChEBI" id="CHEBI:57540"/>
    </ligand>
</feature>